<protein>
    <submittedName>
        <fullName evidence="1">7341021a-1354-4937-a8df-27d3b4163105</fullName>
    </submittedName>
</protein>
<organism evidence="1 2">
    <name type="scientific">Thermothielavioides terrestris</name>
    <dbReference type="NCBI Taxonomy" id="2587410"/>
    <lineage>
        <taxon>Eukaryota</taxon>
        <taxon>Fungi</taxon>
        <taxon>Dikarya</taxon>
        <taxon>Ascomycota</taxon>
        <taxon>Pezizomycotina</taxon>
        <taxon>Sordariomycetes</taxon>
        <taxon>Sordariomycetidae</taxon>
        <taxon>Sordariales</taxon>
        <taxon>Chaetomiaceae</taxon>
        <taxon>Thermothielavioides</taxon>
    </lineage>
</organism>
<dbReference type="Proteomes" id="UP000289323">
    <property type="component" value="Unassembled WGS sequence"/>
</dbReference>
<proteinExistence type="predicted"/>
<evidence type="ECO:0000313" key="1">
    <source>
        <dbReference type="EMBL" id="SPQ23580.1"/>
    </source>
</evidence>
<reference evidence="1 2" key="1">
    <citation type="submission" date="2018-04" db="EMBL/GenBank/DDBJ databases">
        <authorList>
            <person name="Huttner S."/>
            <person name="Dainat J."/>
        </authorList>
    </citation>
    <scope>NUCLEOTIDE SEQUENCE [LARGE SCALE GENOMIC DNA]</scope>
</reference>
<sequence length="10" mass="1216">MESLSSFFRL</sequence>
<evidence type="ECO:0000313" key="2">
    <source>
        <dbReference type="Proteomes" id="UP000289323"/>
    </source>
</evidence>
<dbReference type="EMBL" id="OUUZ01000011">
    <property type="protein sequence ID" value="SPQ23580.1"/>
    <property type="molecule type" value="Genomic_DNA"/>
</dbReference>
<accession>A0A446BM72</accession>
<name>A0A446BM72_9PEZI</name>
<gene>
    <name evidence="1" type="ORF">TT172_LOCUS5999</name>
</gene>